<evidence type="ECO:0000256" key="8">
    <source>
        <dbReference type="ARBA" id="ARBA00023098"/>
    </source>
</evidence>
<dbReference type="InterPro" id="IPR011763">
    <property type="entry name" value="COA_CT_C"/>
</dbReference>
<dbReference type="InterPro" id="IPR013815">
    <property type="entry name" value="ATP_grasp_subdomain_1"/>
</dbReference>
<dbReference type="PROSITE" id="PS50975">
    <property type="entry name" value="ATP_GRASP"/>
    <property type="match status" value="1"/>
</dbReference>
<dbReference type="Proteomes" id="UP000232323">
    <property type="component" value="Unassembled WGS sequence"/>
</dbReference>
<dbReference type="PROSITE" id="PS50968">
    <property type="entry name" value="BIOTINYL_LIPOYL"/>
    <property type="match status" value="1"/>
</dbReference>
<keyword evidence="7 14" id="KW-0067">ATP-binding</keyword>
<dbReference type="InterPro" id="IPR034733">
    <property type="entry name" value="AcCoA_carboxyl_beta"/>
</dbReference>
<comment type="caution">
    <text evidence="21">The sequence shown here is derived from an EMBL/GenBank/DDBJ whole genome shotgun (WGS) entry which is preliminary data.</text>
</comment>
<dbReference type="Gene3D" id="2.40.460.10">
    <property type="entry name" value="Biotin dependent carboxylase carboxyltransferase"/>
    <property type="match status" value="1"/>
</dbReference>
<comment type="cofactor">
    <cofactor evidence="1">
        <name>biotin</name>
        <dbReference type="ChEBI" id="CHEBI:57586"/>
    </cofactor>
</comment>
<dbReference type="PANTHER" id="PTHR45728">
    <property type="entry name" value="ACETYL-COA CARBOXYLASE, ISOFORM A"/>
    <property type="match status" value="1"/>
</dbReference>
<dbReference type="SUPFAM" id="SSF56059">
    <property type="entry name" value="Glutathione synthetase ATP-binding domain-like"/>
    <property type="match status" value="1"/>
</dbReference>
<feature type="region of interest" description="Disordered" evidence="15">
    <location>
        <begin position="1737"/>
        <end position="1756"/>
    </location>
</feature>
<dbReference type="PROSITE" id="PS00866">
    <property type="entry name" value="CPSASE_1"/>
    <property type="match status" value="1"/>
</dbReference>
<evidence type="ECO:0000256" key="2">
    <source>
        <dbReference type="ARBA" id="ARBA00004956"/>
    </source>
</evidence>
<dbReference type="PROSITE" id="PS50989">
    <property type="entry name" value="COA_CT_CTER"/>
    <property type="match status" value="1"/>
</dbReference>
<evidence type="ECO:0000256" key="12">
    <source>
        <dbReference type="ARBA" id="ARBA00048065"/>
    </source>
</evidence>
<dbReference type="PROSITE" id="PS50980">
    <property type="entry name" value="COA_CT_NTER"/>
    <property type="match status" value="1"/>
</dbReference>
<dbReference type="InterPro" id="IPR005479">
    <property type="entry name" value="CPAse_ATP-bd"/>
</dbReference>
<evidence type="ECO:0000256" key="15">
    <source>
        <dbReference type="SAM" id="MobiDB-lite"/>
    </source>
</evidence>
<dbReference type="PANTHER" id="PTHR45728:SF3">
    <property type="entry name" value="ACETYL-COA CARBOXYLASE"/>
    <property type="match status" value="1"/>
</dbReference>
<dbReference type="OrthoDB" id="196847at2759"/>
<dbReference type="GO" id="GO:2001295">
    <property type="term" value="P:malonyl-CoA biosynthetic process"/>
    <property type="evidence" value="ECO:0007669"/>
    <property type="project" value="UniProtKB-UniPathway"/>
</dbReference>
<dbReference type="Pfam" id="PF00289">
    <property type="entry name" value="Biotin_carb_N"/>
    <property type="match status" value="1"/>
</dbReference>
<name>A0A250XLK0_9CHLO</name>
<dbReference type="SUPFAM" id="SSF51230">
    <property type="entry name" value="Single hybrid motif"/>
    <property type="match status" value="1"/>
</dbReference>
<dbReference type="Pfam" id="PF00364">
    <property type="entry name" value="Biotin_lipoyl"/>
    <property type="match status" value="1"/>
</dbReference>
<dbReference type="InterPro" id="IPR001882">
    <property type="entry name" value="Biotin_BS"/>
</dbReference>
<dbReference type="InterPro" id="IPR005482">
    <property type="entry name" value="Biotin_COase_C"/>
</dbReference>
<gene>
    <name evidence="21" type="ORF">CEUSTIGMA_g11327.t1</name>
</gene>
<dbReference type="GO" id="GO:0004075">
    <property type="term" value="F:biotin carboxylase activity"/>
    <property type="evidence" value="ECO:0007669"/>
    <property type="project" value="UniProtKB-EC"/>
</dbReference>
<feature type="domain" description="Lipoyl-binding" evidence="16">
    <location>
        <begin position="698"/>
        <end position="772"/>
    </location>
</feature>
<feature type="region of interest" description="Disordered" evidence="15">
    <location>
        <begin position="19"/>
        <end position="40"/>
    </location>
</feature>
<dbReference type="GO" id="GO:0006633">
    <property type="term" value="P:fatty acid biosynthetic process"/>
    <property type="evidence" value="ECO:0007669"/>
    <property type="project" value="UniProtKB-KW"/>
</dbReference>
<dbReference type="FunFam" id="2.40.50.100:FF:000005">
    <property type="entry name" value="Acetyl-CoA carboxylase 1"/>
    <property type="match status" value="1"/>
</dbReference>
<feature type="compositionally biased region" description="Polar residues" evidence="15">
    <location>
        <begin position="1101"/>
        <end position="1115"/>
    </location>
</feature>
<dbReference type="Gene3D" id="3.40.50.20">
    <property type="match status" value="1"/>
</dbReference>
<dbReference type="Gene3D" id="3.90.226.10">
    <property type="entry name" value="2-enoyl-CoA Hydratase, Chain A, domain 1"/>
    <property type="match status" value="2"/>
</dbReference>
<dbReference type="PROSITE" id="PS50979">
    <property type="entry name" value="BC"/>
    <property type="match status" value="1"/>
</dbReference>
<evidence type="ECO:0000259" key="18">
    <source>
        <dbReference type="PROSITE" id="PS50979"/>
    </source>
</evidence>
<feature type="domain" description="Biotin carboxylation" evidence="18">
    <location>
        <begin position="75"/>
        <end position="571"/>
    </location>
</feature>
<evidence type="ECO:0000256" key="6">
    <source>
        <dbReference type="ARBA" id="ARBA00022832"/>
    </source>
</evidence>
<dbReference type="InterPro" id="IPR049076">
    <property type="entry name" value="ACCA"/>
</dbReference>
<evidence type="ECO:0000256" key="3">
    <source>
        <dbReference type="ARBA" id="ARBA00022516"/>
    </source>
</evidence>
<dbReference type="Pfam" id="PF08326">
    <property type="entry name" value="ACC_central"/>
    <property type="match status" value="2"/>
</dbReference>
<dbReference type="InterPro" id="IPR029045">
    <property type="entry name" value="ClpP/crotonase-like_dom_sf"/>
</dbReference>
<keyword evidence="8" id="KW-0443">Lipid metabolism</keyword>
<evidence type="ECO:0000256" key="7">
    <source>
        <dbReference type="ARBA" id="ARBA00022840"/>
    </source>
</evidence>
<feature type="compositionally biased region" description="Polar residues" evidence="15">
    <location>
        <begin position="19"/>
        <end position="34"/>
    </location>
</feature>
<feature type="region of interest" description="Disordered" evidence="15">
    <location>
        <begin position="1590"/>
        <end position="1610"/>
    </location>
</feature>
<evidence type="ECO:0000256" key="5">
    <source>
        <dbReference type="ARBA" id="ARBA00022741"/>
    </source>
</evidence>
<evidence type="ECO:0000259" key="16">
    <source>
        <dbReference type="PROSITE" id="PS50968"/>
    </source>
</evidence>
<dbReference type="InterPro" id="IPR011762">
    <property type="entry name" value="COA_CT_N"/>
</dbReference>
<dbReference type="GO" id="GO:0046872">
    <property type="term" value="F:metal ion binding"/>
    <property type="evidence" value="ECO:0007669"/>
    <property type="project" value="InterPro"/>
</dbReference>
<dbReference type="PROSITE" id="PS00867">
    <property type="entry name" value="CPSASE_2"/>
    <property type="match status" value="1"/>
</dbReference>
<dbReference type="GO" id="GO:0005524">
    <property type="term" value="F:ATP binding"/>
    <property type="evidence" value="ECO:0007669"/>
    <property type="project" value="UniProtKB-UniRule"/>
</dbReference>
<feature type="region of interest" description="Disordered" evidence="15">
    <location>
        <begin position="1096"/>
        <end position="1115"/>
    </location>
</feature>
<keyword evidence="11" id="KW-0511">Multifunctional enzyme</keyword>
<keyword evidence="4" id="KW-0436">Ligase</keyword>
<keyword evidence="9" id="KW-0275">Fatty acid biosynthesis</keyword>
<dbReference type="SUPFAM" id="SSF52440">
    <property type="entry name" value="PreATP-grasp domain"/>
    <property type="match status" value="1"/>
</dbReference>
<evidence type="ECO:0000256" key="4">
    <source>
        <dbReference type="ARBA" id="ARBA00022598"/>
    </source>
</evidence>
<dbReference type="EMBL" id="BEGY01000110">
    <property type="protein sequence ID" value="GAX83903.1"/>
    <property type="molecule type" value="Genomic_DNA"/>
</dbReference>
<dbReference type="InterPro" id="IPR016185">
    <property type="entry name" value="PreATP-grasp_dom_sf"/>
</dbReference>
<dbReference type="Pfam" id="PF02786">
    <property type="entry name" value="CPSase_L_D2"/>
    <property type="match status" value="1"/>
</dbReference>
<proteinExistence type="predicted"/>
<dbReference type="InterPro" id="IPR005481">
    <property type="entry name" value="BC-like_N"/>
</dbReference>
<feature type="domain" description="CoA carboxyltransferase N-terminal" evidence="19">
    <location>
        <begin position="1763"/>
        <end position="2136"/>
    </location>
</feature>
<dbReference type="InterPro" id="IPR011764">
    <property type="entry name" value="Biotin_carboxylation_dom"/>
</dbReference>
<dbReference type="Gene3D" id="3.30.470.20">
    <property type="entry name" value="ATP-grasp fold, B domain"/>
    <property type="match status" value="1"/>
</dbReference>
<dbReference type="GO" id="GO:0003989">
    <property type="term" value="F:acetyl-CoA carboxylase activity"/>
    <property type="evidence" value="ECO:0007669"/>
    <property type="project" value="UniProtKB-EC"/>
</dbReference>
<dbReference type="InterPro" id="IPR011053">
    <property type="entry name" value="Single_hybrid_motif"/>
</dbReference>
<dbReference type="SUPFAM" id="SSF52096">
    <property type="entry name" value="ClpP/crotonase"/>
    <property type="match status" value="2"/>
</dbReference>
<dbReference type="Gene3D" id="3.30.1490.20">
    <property type="entry name" value="ATP-grasp fold, A domain"/>
    <property type="match status" value="1"/>
</dbReference>
<evidence type="ECO:0000256" key="10">
    <source>
        <dbReference type="ARBA" id="ARBA00023267"/>
    </source>
</evidence>
<comment type="catalytic activity">
    <reaction evidence="13">
        <text>N(6)-biotinyl-L-lysyl-[protein] + hydrogencarbonate + ATP = N(6)-carboxybiotinyl-L-lysyl-[protein] + ADP + phosphate + H(+)</text>
        <dbReference type="Rhea" id="RHEA:13501"/>
        <dbReference type="Rhea" id="RHEA-COMP:10505"/>
        <dbReference type="Rhea" id="RHEA-COMP:10506"/>
        <dbReference type="ChEBI" id="CHEBI:15378"/>
        <dbReference type="ChEBI" id="CHEBI:17544"/>
        <dbReference type="ChEBI" id="CHEBI:30616"/>
        <dbReference type="ChEBI" id="CHEBI:43474"/>
        <dbReference type="ChEBI" id="CHEBI:83144"/>
        <dbReference type="ChEBI" id="CHEBI:83145"/>
        <dbReference type="ChEBI" id="CHEBI:456216"/>
        <dbReference type="EC" id="6.3.4.14"/>
    </reaction>
</comment>
<accession>A0A250XLK0</accession>
<dbReference type="SMART" id="SM00878">
    <property type="entry name" value="Biotin_carb_C"/>
    <property type="match status" value="1"/>
</dbReference>
<evidence type="ECO:0000259" key="17">
    <source>
        <dbReference type="PROSITE" id="PS50975"/>
    </source>
</evidence>
<dbReference type="InterPro" id="IPR013537">
    <property type="entry name" value="AcCoA_COase_cen"/>
</dbReference>
<keyword evidence="3" id="KW-0444">Lipid biosynthesis</keyword>
<keyword evidence="5 14" id="KW-0547">Nucleotide-binding</keyword>
<dbReference type="InterPro" id="IPR049074">
    <property type="entry name" value="ACCA_BT"/>
</dbReference>
<sequence>MMSTEKINLKEEVTDASTFGSKTVASHQRNQSLGDTAGFPTRESINTFRNGVPKIPLSQSSMIDQFLEEMGGEKAIYSVLVANNGLAAVKFMRSIRSWATQTFGHSKVITLVAMATPNDININAEHIQLADQFVDVPGGSNNNNYANVSLIVQVAERCHVDAVWPGWGHASENPELPAALAERNITFLGPGSAAMAALGDKIGSTILAQAAGVPTLSWSGNGVSISYSECGGVIPEQIYQQACIHNVEEALRSCQTIGYPVMLKASWGGGGKGIRKVHNDDEVRQVFKQVQGEVPGSPIFAMKLAPISRHLEVQLLADAHGNVASLMSRDCSVQRRHQKIVEEGPVTVASQEDLRNMEKCARALARSVGYVGVATVEFLYLVEERRYCFLELNPRLQVEHPVTEGITGINIPACQLMVGMGIPLWRIPYIRALYCQDPLSALQFDLEQAPQKPADCHVVAVRITAEDANGGFKPTCGHIDEVHFRPTPEVWGYFSVKSGGGIHEYSDSQFGHLFARGDTREAALRNMVVALRDVAIRGEIRTTVDYVLEMVQSPDLVNNNIHTGWLDLRIARRVQSKGPPWHLSVIAGAVVKAYQHISTESAEYLSYLSKGHLPPPGISLTVFTDNLVIAGCKYPVEVVRSSPTSFTVSLNGSSVDVRTRKMVDGGFLMQVDGGSHIVHAEEETLGTRLIINTLTCLLSKEADPSRLVASSPGKLIRYLLPSGSHVEGNQAYAEIEVMKMVMPLLAPMAGVLTCVMPEGSAMAGGDLIARLELDDASSVVRAEPYLGAFPAEVRPPVVPSNQLDQNFKSAFEDCKNVMAGYIHSVPELMSRLLSCLDNPALALFQWHQELSVVRNRLPAALVSALDAAVASHADDVQVMADLASQGVGLSHLQVQMESKFPAAELLQAMKDADENAPASDRPALHAMLDPLSKLVTLHLGGKEAYARKVAEELLEDLLRVEEAFRPDPYTGAMTDQEIIDSLRKVHSGNLQAVLDIVVSHQGISTKSELAQRLLTALVVPDPASYRPLLRRLTALRTKGAEQLVLRSNNLLEQSLLSDLRAVVARALSGLDMFSGSNIPAVTSLYSGLLSPGSGLERDTTFHSPSTPHDAHSNLSSLTRPLAPEFSLDISSGSILPQSAGSFPVEEGMVVRRSTEIEGLYRGLPSRLIALKGAVSRSSTSQIESKMEMLVSVPAAVEDALLSLMLDPADEDMQARAAITYIRRIYHPHILRIPTFNRKGVPLHPTRIASSPGTVSASSPGNHTLVGDGCLATSVWLFEHPQPDGITGTFLTCAGALLLLDNLEALNVGLEHLEKELSELEIDKVPVLLHIAVAGDDFSRVLQQSGSHSSSLEDQTGLSLVSQSELGNDNMLPEALPKATEQALSSAAANVSVSLQKLNVGSVSLVCRKYDSDLPLRACLTWDGSTGKYVTNRFGRQLEPFTCCLLELPKLKQYKALQYSPSRNRQWRMYTAVERPDPKSYSLRRLFVRGTVRQLGHPALLAACYSGSSSGVATAAVNELEEGLVGCLMELSKLQNSPMPEDASTPGGGAEALSGRPDWTHLFVTVLPPLPTFHTASSFLGSESFSYAHLAEDSTSEDGAESKSGSPSSASAMDEEVGAALKAATAALTAKHIALFRGAAVAQLEVRLKSSSKGKAAWRVVVSLPTGHEHGEEHIEVFKEVADADSSHKQPEQTNIHGLTGPIFPMDTDSPCSYMYQHLSSETLPKTTSSVALDEAAAQTSGGSAAQQQCTASSSLHGRPVLGPYPPLLPLQQRRLAARRHTVTYCYDFPSVFEDAVRDAWTVRGMAGEPGWVPPSGRLVEAEELVLPSTHTGSYKKDGRLQRTSRHVGSNDCGMVVWLMTLKTPESPQGRKVVAVANDITYQSGAFGPREDAVFRAATALALQQHIPLLYLAANSGARVGLANEVRERLKIEWVDANNPEKGFHYLYLDDEDYSALKVMATSKGVDIIRAEPREVTNLHTVNNGDAEHVVDDTSSLPKTMRWVLSDIIGLEDGLGVECLSGSGAIASAYCKAFREGYTITLVSGRTVGIGAYLARLGRRCVQRVDQPIILTGYSALNKLLGRQVYSSQMQLGGPRVMGQNGVSHHMVRDDLEGVKTIIKLLSYAPLEASSPSVRGGLSAPALSSSLLHLADPLDRLVSYGPGPGEKLDPRAAIAGLPYFQPDCSPSAFMPSTTNQGWRGGLFDRGSWLESHPEWARTVVTGRARLGGVPVGVIAVETQVVKRHMPADPGMPDSSEQVIPQAGQVWYPDSAQKTALAIEEFSLEGLPLMILANWRGFSGGQRDLFDGVLQAGSLIVEQLRQYKNPVFVYIPCGAELRGGAWVVIDSQINAACVEMYADPTARGGVLEPEGVVEIKFRKPDLLRLMHRLDPKIQQLKLEPFSDSSATAVRSREKTLLPVYQQVARQFADMHDTPVRMLAKGVIRSIVPWGQARSFFAIRLRRRLMEETLASHIQNTDNALSRTDALSVVGSWYALAQSGSVAWQAQLGPSSPSSYSGPSGATTPSLFSNNSHADSRPALNGRSVDVATTNFYSPDSLYERQKIDDSAFLDWAESGSGKAQIAGELRVLRTRCAARTVSQVLGSSEGREGLMASVQAAVKKDAVLMMQLKMMLNDVGAEKR</sequence>
<evidence type="ECO:0000256" key="13">
    <source>
        <dbReference type="ARBA" id="ARBA00048600"/>
    </source>
</evidence>
<feature type="domain" description="ATP-grasp" evidence="17">
    <location>
        <begin position="228"/>
        <end position="420"/>
    </location>
</feature>
<evidence type="ECO:0000313" key="22">
    <source>
        <dbReference type="Proteomes" id="UP000232323"/>
    </source>
</evidence>
<dbReference type="CDD" id="cd06850">
    <property type="entry name" value="biotinyl_domain"/>
    <property type="match status" value="1"/>
</dbReference>
<dbReference type="InterPro" id="IPR011054">
    <property type="entry name" value="Rudment_hybrid_motif"/>
</dbReference>
<dbReference type="Gene3D" id="3.90.1770.10">
    <property type="entry name" value="PreATP-grasp domain"/>
    <property type="match status" value="1"/>
</dbReference>
<dbReference type="SUPFAM" id="SSF51246">
    <property type="entry name" value="Rudiment single hybrid motif"/>
    <property type="match status" value="1"/>
</dbReference>
<evidence type="ECO:0000259" key="20">
    <source>
        <dbReference type="PROSITE" id="PS50989"/>
    </source>
</evidence>
<evidence type="ECO:0000313" key="21">
    <source>
        <dbReference type="EMBL" id="GAX83903.1"/>
    </source>
</evidence>
<dbReference type="STRING" id="1157962.A0A250XLK0"/>
<feature type="compositionally biased region" description="Low complexity" evidence="15">
    <location>
        <begin position="1601"/>
        <end position="1610"/>
    </location>
</feature>
<dbReference type="UniPathway" id="UPA00655">
    <property type="reaction ID" value="UER00711"/>
</dbReference>
<evidence type="ECO:0000256" key="1">
    <source>
        <dbReference type="ARBA" id="ARBA00001953"/>
    </source>
</evidence>
<evidence type="ECO:0000256" key="14">
    <source>
        <dbReference type="PROSITE-ProRule" id="PRU00409"/>
    </source>
</evidence>
<evidence type="ECO:0000256" key="11">
    <source>
        <dbReference type="ARBA" id="ARBA00023268"/>
    </source>
</evidence>
<feature type="compositionally biased region" description="Low complexity" evidence="15">
    <location>
        <begin position="2506"/>
        <end position="2518"/>
    </location>
</feature>
<dbReference type="Pfam" id="PF21385">
    <property type="entry name" value="ACCA_BT"/>
    <property type="match status" value="1"/>
</dbReference>
<organism evidence="21 22">
    <name type="scientific">Chlamydomonas eustigma</name>
    <dbReference type="NCBI Taxonomy" id="1157962"/>
    <lineage>
        <taxon>Eukaryota</taxon>
        <taxon>Viridiplantae</taxon>
        <taxon>Chlorophyta</taxon>
        <taxon>core chlorophytes</taxon>
        <taxon>Chlorophyceae</taxon>
        <taxon>CS clade</taxon>
        <taxon>Chlamydomonadales</taxon>
        <taxon>Chlamydomonadaceae</taxon>
        <taxon>Chlamydomonas</taxon>
    </lineage>
</organism>
<dbReference type="Gene3D" id="2.40.50.100">
    <property type="match status" value="1"/>
</dbReference>
<protein>
    <submittedName>
        <fullName evidence="21">Uncharacterized protein</fullName>
    </submittedName>
</protein>
<dbReference type="Pfam" id="PF01039">
    <property type="entry name" value="Carboxyl_trans"/>
    <property type="match status" value="1"/>
</dbReference>
<comment type="catalytic activity">
    <reaction evidence="12">
        <text>hydrogencarbonate + acetyl-CoA + ATP = malonyl-CoA + ADP + phosphate + H(+)</text>
        <dbReference type="Rhea" id="RHEA:11308"/>
        <dbReference type="ChEBI" id="CHEBI:15378"/>
        <dbReference type="ChEBI" id="CHEBI:17544"/>
        <dbReference type="ChEBI" id="CHEBI:30616"/>
        <dbReference type="ChEBI" id="CHEBI:43474"/>
        <dbReference type="ChEBI" id="CHEBI:57288"/>
        <dbReference type="ChEBI" id="CHEBI:57384"/>
        <dbReference type="ChEBI" id="CHEBI:456216"/>
        <dbReference type="EC" id="6.4.1.2"/>
    </reaction>
</comment>
<evidence type="ECO:0000256" key="9">
    <source>
        <dbReference type="ARBA" id="ARBA00023160"/>
    </source>
</evidence>
<keyword evidence="10" id="KW-0092">Biotin</keyword>
<dbReference type="FunFam" id="3.30.1490.20:FF:000003">
    <property type="entry name" value="acetyl-CoA carboxylase isoform X1"/>
    <property type="match status" value="1"/>
</dbReference>
<reference evidence="21 22" key="1">
    <citation type="submission" date="2017-08" db="EMBL/GenBank/DDBJ databases">
        <title>Acidophilic green algal genome provides insights into adaptation to an acidic environment.</title>
        <authorList>
            <person name="Hirooka S."/>
            <person name="Hirose Y."/>
            <person name="Kanesaki Y."/>
            <person name="Higuchi S."/>
            <person name="Fujiwara T."/>
            <person name="Onuma R."/>
            <person name="Era A."/>
            <person name="Ohbayashi R."/>
            <person name="Uzuka A."/>
            <person name="Nozaki H."/>
            <person name="Yoshikawa H."/>
            <person name="Miyagishima S.Y."/>
        </authorList>
    </citation>
    <scope>NUCLEOTIDE SEQUENCE [LARGE SCALE GENOMIC DNA]</scope>
    <source>
        <strain evidence="21 22">NIES-2499</strain>
    </source>
</reference>
<keyword evidence="22" id="KW-1185">Reference proteome</keyword>
<feature type="compositionally biased region" description="Polar residues" evidence="15">
    <location>
        <begin position="2519"/>
        <end position="2530"/>
    </location>
</feature>
<feature type="domain" description="CoA carboxyltransferase C-terminal" evidence="20">
    <location>
        <begin position="2152"/>
        <end position="2473"/>
    </location>
</feature>
<feature type="region of interest" description="Disordered" evidence="15">
    <location>
        <begin position="2505"/>
        <end position="2538"/>
    </location>
</feature>
<evidence type="ECO:0000259" key="19">
    <source>
        <dbReference type="PROSITE" id="PS50980"/>
    </source>
</evidence>
<dbReference type="Pfam" id="PF02785">
    <property type="entry name" value="Biotin_carb_C"/>
    <property type="match status" value="1"/>
</dbReference>
<dbReference type="PROSITE" id="PS00188">
    <property type="entry name" value="BIOTIN"/>
    <property type="match status" value="1"/>
</dbReference>
<comment type="pathway">
    <text evidence="2">Lipid metabolism; malonyl-CoA biosynthesis; malonyl-CoA from acetyl-CoA: step 1/1.</text>
</comment>
<keyword evidence="6" id="KW-0276">Fatty acid metabolism</keyword>
<dbReference type="InterPro" id="IPR000089">
    <property type="entry name" value="Biotin_lipoyl"/>
</dbReference>
<dbReference type="InterPro" id="IPR011761">
    <property type="entry name" value="ATP-grasp"/>
</dbReference>